<accession>F5XYK4</accession>
<dbReference type="Pfam" id="PF14518">
    <property type="entry name" value="Haem_oxygenas_2"/>
    <property type="match status" value="1"/>
</dbReference>
<dbReference type="RefSeq" id="WP_013901412.1">
    <property type="nucleotide sequence ID" value="NC_015677.1"/>
</dbReference>
<keyword evidence="2" id="KW-1185">Reference proteome</keyword>
<dbReference type="Gene3D" id="1.20.910.10">
    <property type="entry name" value="Heme oxygenase-like"/>
    <property type="match status" value="1"/>
</dbReference>
<dbReference type="InterPro" id="IPR016084">
    <property type="entry name" value="Haem_Oase-like_multi-hlx"/>
</dbReference>
<dbReference type="HOGENOM" id="CLU_047825_1_0_4"/>
<dbReference type="PATRIC" id="fig|365046.3.peg.2133"/>
<dbReference type="eggNOG" id="ENOG502Z8CV">
    <property type="taxonomic scope" value="Bacteria"/>
</dbReference>
<gene>
    <name evidence="1" type="ordered locus">Rta_20860</name>
</gene>
<evidence type="ECO:0008006" key="3">
    <source>
        <dbReference type="Google" id="ProtNLM"/>
    </source>
</evidence>
<reference evidence="2" key="1">
    <citation type="submission" date="2006-01" db="EMBL/GenBank/DDBJ databases">
        <title>Genome of the cyst-dividing bacterium Ramlibacter tataouinensis.</title>
        <authorList>
            <person name="Barakat M."/>
            <person name="Ortet P."/>
            <person name="De Luca G."/>
            <person name="Jourlin-Castelli C."/>
            <person name="Ansaldi M."/>
            <person name="Py B."/>
            <person name="Fichant G."/>
            <person name="Coutinho P."/>
            <person name="Voulhoux R."/>
            <person name="Bastien O."/>
            <person name="Roy S."/>
            <person name="Marechal E."/>
            <person name="Henrissat B."/>
            <person name="Quentin Y."/>
            <person name="Noirot P."/>
            <person name="Filloux A."/>
            <person name="Mejean V."/>
            <person name="DuBow M."/>
            <person name="Barras F."/>
            <person name="Heulin T."/>
        </authorList>
    </citation>
    <scope>NUCLEOTIDE SEQUENCE [LARGE SCALE GENOMIC DNA]</scope>
    <source>
        <strain evidence="2">ATCC BAA-407 / DSM 14655 / LMG 21543 / TTB310</strain>
    </source>
</reference>
<dbReference type="Proteomes" id="UP000008385">
    <property type="component" value="Chromosome"/>
</dbReference>
<dbReference type="KEGG" id="rta:Rta_20860"/>
<evidence type="ECO:0000313" key="2">
    <source>
        <dbReference type="Proteomes" id="UP000008385"/>
    </source>
</evidence>
<reference evidence="1 2" key="2">
    <citation type="journal article" date="2011" name="PLoS ONE">
        <title>The Cyst-Dividing Bacterium Ramlibacter tataouinensis TTB310 Genome Reveals a Well-Stocked Toolbox for Adaptation to a Desert Environment.</title>
        <authorList>
            <person name="De Luca G."/>
            <person name="Barakat M."/>
            <person name="Ortet P."/>
            <person name="Fochesato S."/>
            <person name="Jourlin-Castelli C."/>
            <person name="Ansaldi M."/>
            <person name="Py B."/>
            <person name="Fichant G."/>
            <person name="Coutinho P.M."/>
            <person name="Voulhoux R."/>
            <person name="Bastien O."/>
            <person name="Marechal E."/>
            <person name="Henrissat B."/>
            <person name="Quentin Y."/>
            <person name="Noirot P."/>
            <person name="Filloux A."/>
            <person name="Mejean V."/>
            <person name="Dubow M.S."/>
            <person name="Barras F."/>
            <person name="Barbe V."/>
            <person name="Weissenbach J."/>
            <person name="Mihalcescu I."/>
            <person name="Vermeglio A."/>
            <person name="Achouak W."/>
            <person name="Heulin T."/>
        </authorList>
    </citation>
    <scope>NUCLEOTIDE SEQUENCE [LARGE SCALE GENOMIC DNA]</scope>
    <source>
        <strain evidence="2">ATCC BAA-407 / DSM 14655 / LMG 21543 / TTB310</strain>
    </source>
</reference>
<dbReference type="SMART" id="SM01236">
    <property type="entry name" value="Haem_oxygenase_2"/>
    <property type="match status" value="1"/>
</dbReference>
<evidence type="ECO:0000313" key="1">
    <source>
        <dbReference type="EMBL" id="AEG93180.1"/>
    </source>
</evidence>
<name>F5XYK4_RAMTT</name>
<protein>
    <recommendedName>
        <fullName evidence="3">Iron-containing redox enzyme family protein</fullName>
    </recommendedName>
</protein>
<proteinExistence type="predicted"/>
<sequence>MHIAAHEWARPIPTQIASTGPMASLYWRLSGHQPDDAARAEALAFVRRKLDEVADSPTDLPAAPEELGAWMDGNAQRVAAQYAEYLEGRKAGGPRRFFGNRAHALYFLRVVAPTKLVDGSWLYGLVAHWRNSRFSDLVRTYVEELGEGAPDKNHVLLYRKLLASSGLDPVDDLDDAFYEQGLIQLALGWHGEALLPEVIGFNLGYEQLPLHLLITAYELNELGLDPYYFTLHVTVDNTDTGHAKRACQAVLDTLPKLGDSSGFWERVRNGSKLADAGLGTTQVIREFDIAREVVRILSRKSVAGHGAHSDYCKVAGRSVNDWLAEPSRVPGFLEALQQAGWIHLGRPVDESRFWGLLQGEKAEMFGVFSSYELQVIHDWIRGAASADGQPYADLGVPQRASFRAAQRLATLRGRALPTPDVQTPLLDPDLDALEDQLRVLDADAQMQLLVQAMSPVQHWTPAGLKATRLFWERSRA</sequence>
<organism evidence="1 2">
    <name type="scientific">Ramlibacter tataouinensis (strain ATCC BAA-407 / DSM 14655 / LMG 21543 / TTB310)</name>
    <dbReference type="NCBI Taxonomy" id="365046"/>
    <lineage>
        <taxon>Bacteria</taxon>
        <taxon>Pseudomonadati</taxon>
        <taxon>Pseudomonadota</taxon>
        <taxon>Betaproteobacteria</taxon>
        <taxon>Burkholderiales</taxon>
        <taxon>Comamonadaceae</taxon>
        <taxon>Ramlibacter</taxon>
    </lineage>
</organism>
<dbReference type="STRING" id="365046.Rta_20860"/>
<dbReference type="AlphaFoldDB" id="F5XYK4"/>
<dbReference type="EMBL" id="CP000245">
    <property type="protein sequence ID" value="AEG93180.1"/>
    <property type="molecule type" value="Genomic_DNA"/>
</dbReference>
<dbReference type="OrthoDB" id="6635957at2"/>